<dbReference type="EMBL" id="JBBMER010000009">
    <property type="protein sequence ID" value="MEQ2380460.1"/>
    <property type="molecule type" value="Genomic_DNA"/>
</dbReference>
<reference evidence="2 3" key="1">
    <citation type="submission" date="2024-03" db="EMBL/GenBank/DDBJ databases">
        <title>Human intestinal bacterial collection.</title>
        <authorList>
            <person name="Pauvert C."/>
            <person name="Hitch T.C.A."/>
            <person name="Clavel T."/>
        </authorList>
    </citation>
    <scope>NUCLEOTIDE SEQUENCE [LARGE SCALE GENOMIC DNA]</scope>
    <source>
        <strain evidence="2 3">CLA-AA-H255</strain>
    </source>
</reference>
<keyword evidence="3" id="KW-1185">Reference proteome</keyword>
<evidence type="ECO:0000313" key="2">
    <source>
        <dbReference type="EMBL" id="MEQ2380460.1"/>
    </source>
</evidence>
<evidence type="ECO:0000256" key="1">
    <source>
        <dbReference type="SAM" id="MobiDB-lite"/>
    </source>
</evidence>
<proteinExistence type="predicted"/>
<comment type="caution">
    <text evidence="2">The sequence shown here is derived from an EMBL/GenBank/DDBJ whole genome shotgun (WGS) entry which is preliminary data.</text>
</comment>
<sequence length="60" mass="7019">MTKKEMLDEMEEAGWSYDTDLDSPYKAVKEDYDEMKKELSDDSLLFPNGRDYDAEDEDGI</sequence>
<name>A0ABV1BXK1_9FIRM</name>
<gene>
    <name evidence="2" type="ORF">WMO14_11375</name>
</gene>
<dbReference type="RefSeq" id="WP_022502506.1">
    <property type="nucleotide sequence ID" value="NZ_DAWDAH010000004.1"/>
</dbReference>
<dbReference type="Proteomes" id="UP001442364">
    <property type="component" value="Unassembled WGS sequence"/>
</dbReference>
<protein>
    <submittedName>
        <fullName evidence="2">Uncharacterized protein</fullName>
    </submittedName>
</protein>
<feature type="region of interest" description="Disordered" evidence="1">
    <location>
        <begin position="37"/>
        <end position="60"/>
    </location>
</feature>
<accession>A0ABV1BXK1</accession>
<evidence type="ECO:0000313" key="3">
    <source>
        <dbReference type="Proteomes" id="UP001442364"/>
    </source>
</evidence>
<organism evidence="2 3">
    <name type="scientific">[Lactobacillus] rogosae</name>
    <dbReference type="NCBI Taxonomy" id="706562"/>
    <lineage>
        <taxon>Bacteria</taxon>
        <taxon>Bacillati</taxon>
        <taxon>Bacillota</taxon>
        <taxon>Clostridia</taxon>
        <taxon>Lachnospirales</taxon>
        <taxon>Lachnospiraceae</taxon>
        <taxon>Lachnospira</taxon>
    </lineage>
</organism>
<feature type="region of interest" description="Disordered" evidence="1">
    <location>
        <begin position="1"/>
        <end position="22"/>
    </location>
</feature>